<feature type="region of interest" description="Disordered" evidence="1">
    <location>
        <begin position="282"/>
        <end position="304"/>
    </location>
</feature>
<dbReference type="GO" id="GO:0032991">
    <property type="term" value="C:protein-containing complex"/>
    <property type="evidence" value="ECO:0007669"/>
    <property type="project" value="UniProtKB-ARBA"/>
</dbReference>
<feature type="compositionally biased region" description="Polar residues" evidence="1">
    <location>
        <begin position="672"/>
        <end position="685"/>
    </location>
</feature>
<organism evidence="3 4">
    <name type="scientific">Gryllus longicercus</name>
    <dbReference type="NCBI Taxonomy" id="2509291"/>
    <lineage>
        <taxon>Eukaryota</taxon>
        <taxon>Metazoa</taxon>
        <taxon>Ecdysozoa</taxon>
        <taxon>Arthropoda</taxon>
        <taxon>Hexapoda</taxon>
        <taxon>Insecta</taxon>
        <taxon>Pterygota</taxon>
        <taxon>Neoptera</taxon>
        <taxon>Polyneoptera</taxon>
        <taxon>Orthoptera</taxon>
        <taxon>Ensifera</taxon>
        <taxon>Gryllidea</taxon>
        <taxon>Grylloidea</taxon>
        <taxon>Gryllidae</taxon>
        <taxon>Gryllinae</taxon>
        <taxon>Gryllus</taxon>
    </lineage>
</organism>
<proteinExistence type="predicted"/>
<dbReference type="Proteomes" id="UP001378592">
    <property type="component" value="Unassembled WGS sequence"/>
</dbReference>
<evidence type="ECO:0000313" key="3">
    <source>
        <dbReference type="EMBL" id="KAK7790968.1"/>
    </source>
</evidence>
<dbReference type="GO" id="GO:0051754">
    <property type="term" value="P:meiotic sister chromatid cohesion, centromeric"/>
    <property type="evidence" value="ECO:0007669"/>
    <property type="project" value="TreeGrafter"/>
</dbReference>
<feature type="compositionally biased region" description="Basic and acidic residues" evidence="1">
    <location>
        <begin position="288"/>
        <end position="304"/>
    </location>
</feature>
<dbReference type="PANTHER" id="PTHR14030:SF4">
    <property type="entry name" value="BUB1 KINASE, ISOFORM A-RELATED"/>
    <property type="match status" value="1"/>
</dbReference>
<sequence length="1301" mass="148750">MELLDESKENIQPLRRGRNISTLNTALQAQTDAEIHHQLMKEREEFEILVRSYAGDDPLQPWYEYVLWVEQNFPKHGREGNLKTLLENCLLQFKDNEQYSQDVRYIDLWTRYMSFADDPLGMYKQIHAKGIGAQCAIFYQCWAEEFEKANDMKRADQIYIEGLKRNAQPKDELVAAHTNFQVRVARSILGQNPIMNQPSEIEERTALSTLRAHGRKKNMVDSNRVGNSIRRATPGVLRPHANVALADRRNGNVQASKVVVYNDENAPFTDAVAHPVVKTSVSLSQQKTENKENSLKPGRWNEGKFKKKSSASAIGMSGVPATPRAPSFHVHADENAVMPKTPKTDIVASNVLKMRRHVYEDEKNIPIAMFELPDPKKIAMYPKSKVYSGGTEYSLEELRAIIYLKREKERQKQSHENKNVDKNFETQDAELQVSCEEKVVSINGDQNYRSEERHCQQLNIQQEEVCISERTEMKQLCQNNNFEIYMEAEEEMNAKMKQKPLKEFQQKERIPAAAPMQTSFLKDLPASGFLKVPRTILERKGSMVPSTDDMFYSGPSFEQKESDQSLTVNTKAVLNEVKGMWVSSPQAESNPPRVSLAPKSISHGRVDSNSTPLSFTPFKIFSDTSANVPEQASIVNVHFGKEAEGRKMEKEREVEVAEYRKEVSQPGFPQRNPLSRNLFHTPSSNNRHDPEDVEMQAMEQNCESALYKERGIFKSSNQEPTSFPRNSSEGARDQDTHRDDFKIFKVPSAVSVKQDKEMSKPAMEIPFVPSPGMTPGQLEALKGTEDKENVLRGKSEQMPQLSRSKKSILQPSKDVYFVPLEQQLAEDDMSQGNVLSDETCCTEAFAIPLVSSTPMLHPYLKTKVQEAKPNQEEEEVDDNTINLMAYLQQKYIRESVLPANGTNTKPQLVDQSDNVPVLPNSTRMPRMSTVTSQLSTILELSDRRKSSMATIDGSGSSKSSGCDTISKYNNTRKSISSAYHQICELELQEEIDMFRNIDHNQRPSPSGSLMFFSGSFRSRCWESSGFPSEVHKKNCVELHMPFDINIRGGSSFVLGENRYQVFEVISEETGMLSFFAYQDSSKRRVYMELKDNAYLWEQYIREEIKQRVRDKSKLQHFDINDKTYIFPNKFLRVFEKDAKKGRCIKDILEQTFDVTERASEILNIVFHLHQCKIVHGSLSLESFMLISDDLFLNCFEKAVDLTLLPPNTVFDATEEPLYHKLRAHKLSPFQVDYIALANILHQLVFKEPMKVHEEMGKWCISSILPRNYDKTLWDILFTELLNSSDVNLLQFCYALEQGINS</sequence>
<protein>
    <recommendedName>
        <fullName evidence="2">BUB1 N-terminal domain-containing protein</fullName>
    </recommendedName>
</protein>
<feature type="compositionally biased region" description="Polar residues" evidence="1">
    <location>
        <begin position="714"/>
        <end position="729"/>
    </location>
</feature>
<dbReference type="EMBL" id="JAZDUA010000574">
    <property type="protein sequence ID" value="KAK7790968.1"/>
    <property type="molecule type" value="Genomic_DNA"/>
</dbReference>
<feature type="region of interest" description="Disordered" evidence="1">
    <location>
        <begin position="713"/>
        <end position="739"/>
    </location>
</feature>
<evidence type="ECO:0000259" key="2">
    <source>
        <dbReference type="PROSITE" id="PS51489"/>
    </source>
</evidence>
<dbReference type="Gene3D" id="1.10.510.10">
    <property type="entry name" value="Transferase(Phosphotransferase) domain 1"/>
    <property type="match status" value="1"/>
</dbReference>
<dbReference type="InterPro" id="IPR013212">
    <property type="entry name" value="Mad3/Bub1_I"/>
</dbReference>
<feature type="compositionally biased region" description="Basic and acidic residues" evidence="1">
    <location>
        <begin position="730"/>
        <end position="739"/>
    </location>
</feature>
<dbReference type="SMART" id="SM00777">
    <property type="entry name" value="Mad3_BUB1_I"/>
    <property type="match status" value="1"/>
</dbReference>
<dbReference type="Pfam" id="PF08311">
    <property type="entry name" value="Mad3_BUB1_I"/>
    <property type="match status" value="1"/>
</dbReference>
<feature type="domain" description="BUB1 N-terminal" evidence="2">
    <location>
        <begin position="46"/>
        <end position="209"/>
    </location>
</feature>
<accession>A0AAN9VGH1</accession>
<evidence type="ECO:0000256" key="1">
    <source>
        <dbReference type="SAM" id="MobiDB-lite"/>
    </source>
</evidence>
<dbReference type="PROSITE" id="PS51489">
    <property type="entry name" value="BUB1_N"/>
    <property type="match status" value="1"/>
</dbReference>
<dbReference type="GO" id="GO:0004672">
    <property type="term" value="F:protein kinase activity"/>
    <property type="evidence" value="ECO:0007669"/>
    <property type="project" value="TreeGrafter"/>
</dbReference>
<dbReference type="FunFam" id="1.25.40.430:FF:000003">
    <property type="entry name" value="Checkpoint serine/threonine-protein kinase BUB1"/>
    <property type="match status" value="1"/>
</dbReference>
<dbReference type="Gene3D" id="1.25.40.430">
    <property type="match status" value="1"/>
</dbReference>
<reference evidence="3 4" key="1">
    <citation type="submission" date="2024-03" db="EMBL/GenBank/DDBJ databases">
        <title>The genome assembly and annotation of the cricket Gryllus longicercus Weissman &amp; Gray.</title>
        <authorList>
            <person name="Szrajer S."/>
            <person name="Gray D."/>
            <person name="Ylla G."/>
        </authorList>
    </citation>
    <scope>NUCLEOTIDE SEQUENCE [LARGE SCALE GENOMIC DNA]</scope>
    <source>
        <strain evidence="3">DAG 2021-001</strain>
        <tissue evidence="3">Whole body minus gut</tissue>
    </source>
</reference>
<keyword evidence="4" id="KW-1185">Reference proteome</keyword>
<feature type="region of interest" description="Disordered" evidence="1">
    <location>
        <begin position="660"/>
        <end position="687"/>
    </location>
</feature>
<evidence type="ECO:0000313" key="4">
    <source>
        <dbReference type="Proteomes" id="UP001378592"/>
    </source>
</evidence>
<dbReference type="GO" id="GO:0005634">
    <property type="term" value="C:nucleus"/>
    <property type="evidence" value="ECO:0007669"/>
    <property type="project" value="TreeGrafter"/>
</dbReference>
<feature type="region of interest" description="Disordered" evidence="1">
    <location>
        <begin position="902"/>
        <end position="931"/>
    </location>
</feature>
<name>A0AAN9VGH1_9ORTH</name>
<comment type="caution">
    <text evidence="3">The sequence shown here is derived from an EMBL/GenBank/DDBJ whole genome shotgun (WGS) entry which is preliminary data.</text>
</comment>
<dbReference type="InterPro" id="IPR015661">
    <property type="entry name" value="Bub1/Mad3"/>
</dbReference>
<gene>
    <name evidence="3" type="ORF">R5R35_007861</name>
</gene>
<dbReference type="PANTHER" id="PTHR14030">
    <property type="entry name" value="MITOTIC CHECKPOINT SERINE/THREONINE-PROTEIN KINASE BUB1"/>
    <property type="match status" value="1"/>
</dbReference>
<dbReference type="GO" id="GO:0007094">
    <property type="term" value="P:mitotic spindle assembly checkpoint signaling"/>
    <property type="evidence" value="ECO:0007669"/>
    <property type="project" value="InterPro"/>
</dbReference>